<sequence>MAPLLKWARGLLRRAPWTPLRFPTAGFQVIPTSEYFPVNIGDLFASNKYQVVGKLGFGSTSTVWLARNLHEHGFTTCRDEFRTYELIDKANPSHPGHRHVRTALDTFTIDRPGGAHQCLVQQPMWDSWKDLLRRNPAGRFSEVLLKGGLLHLLHALDYLHTECKLVHTDIKADNILHAIVDQGILESFVKEEMETPSARKYVDGAPVYVSRRFGLPKDFGRIVLSDFGCAVRGDLKRNHDAQPNVYRSPEVMLEAPWSYPADIWNVGAMIWDVFQGRHLFHGQDPTGKGYLTRAHLAEVVGLLGPPLLDLLKRGVRTKEFFSEEGQWIADVPIPQGTSLDTAEHFLNGKNKAMFLEFVRGMLAWRPEDRKTARELLQDPWLNTWEISD</sequence>
<evidence type="ECO:0000256" key="4">
    <source>
        <dbReference type="ARBA" id="ARBA00022741"/>
    </source>
</evidence>
<dbReference type="InterPro" id="IPR011009">
    <property type="entry name" value="Kinase-like_dom_sf"/>
</dbReference>
<evidence type="ECO:0000313" key="11">
    <source>
        <dbReference type="Proteomes" id="UP001302745"/>
    </source>
</evidence>
<dbReference type="Gene3D" id="3.30.200.20">
    <property type="entry name" value="Phosphorylase Kinase, domain 1"/>
    <property type="match status" value="1"/>
</dbReference>
<dbReference type="FunFam" id="1.10.510.10:FF:000922">
    <property type="entry name" value="Protein kinase domain protein"/>
    <property type="match status" value="1"/>
</dbReference>
<evidence type="ECO:0000256" key="3">
    <source>
        <dbReference type="ARBA" id="ARBA00022679"/>
    </source>
</evidence>
<dbReference type="PANTHER" id="PTHR47634">
    <property type="entry name" value="PROTEIN KINASE DOMAIN-CONTAINING PROTEIN-RELATED"/>
    <property type="match status" value="1"/>
</dbReference>
<dbReference type="GO" id="GO:0005634">
    <property type="term" value="C:nucleus"/>
    <property type="evidence" value="ECO:0007669"/>
    <property type="project" value="TreeGrafter"/>
</dbReference>
<dbReference type="GO" id="GO:0000245">
    <property type="term" value="P:spliceosomal complex assembly"/>
    <property type="evidence" value="ECO:0007669"/>
    <property type="project" value="TreeGrafter"/>
</dbReference>
<reference evidence="10" key="2">
    <citation type="submission" date="2023-05" db="EMBL/GenBank/DDBJ databases">
        <authorList>
            <consortium name="Lawrence Berkeley National Laboratory"/>
            <person name="Steindorff A."/>
            <person name="Hensen N."/>
            <person name="Bonometti L."/>
            <person name="Westerberg I."/>
            <person name="Brannstrom I.O."/>
            <person name="Guillou S."/>
            <person name="Cros-Aarteil S."/>
            <person name="Calhoun S."/>
            <person name="Haridas S."/>
            <person name="Kuo A."/>
            <person name="Mondo S."/>
            <person name="Pangilinan J."/>
            <person name="Riley R."/>
            <person name="Labutti K."/>
            <person name="Andreopoulos B."/>
            <person name="Lipzen A."/>
            <person name="Chen C."/>
            <person name="Yanf M."/>
            <person name="Daum C."/>
            <person name="Ng V."/>
            <person name="Clum A."/>
            <person name="Ohm R."/>
            <person name="Martin F."/>
            <person name="Silar P."/>
            <person name="Natvig D."/>
            <person name="Lalanne C."/>
            <person name="Gautier V."/>
            <person name="Ament-Velasquez S.L."/>
            <person name="Kruys A."/>
            <person name="Hutchinson M.I."/>
            <person name="Powell A.J."/>
            <person name="Barry K."/>
            <person name="Miller A.N."/>
            <person name="Grigoriev I.V."/>
            <person name="Debuchy R."/>
            <person name="Gladieux P."/>
            <person name="Thoren M.H."/>
            <person name="Johannesson H."/>
        </authorList>
    </citation>
    <scope>NUCLEOTIDE SEQUENCE</scope>
    <source>
        <strain evidence="10">CBS 538.74</strain>
    </source>
</reference>
<dbReference type="EC" id="2.7.11.1" evidence="1"/>
<dbReference type="PROSITE" id="PS50011">
    <property type="entry name" value="PROTEIN_KINASE_DOM"/>
    <property type="match status" value="1"/>
</dbReference>
<proteinExistence type="predicted"/>
<evidence type="ECO:0000259" key="9">
    <source>
        <dbReference type="PROSITE" id="PS50011"/>
    </source>
</evidence>
<keyword evidence="3" id="KW-0808">Transferase</keyword>
<name>A0AAN6VRT7_9PEZI</name>
<dbReference type="SUPFAM" id="SSF56112">
    <property type="entry name" value="Protein kinase-like (PK-like)"/>
    <property type="match status" value="1"/>
</dbReference>
<keyword evidence="4" id="KW-0547">Nucleotide-binding</keyword>
<dbReference type="InterPro" id="IPR000719">
    <property type="entry name" value="Prot_kinase_dom"/>
</dbReference>
<evidence type="ECO:0000256" key="7">
    <source>
        <dbReference type="ARBA" id="ARBA00047899"/>
    </source>
</evidence>
<dbReference type="PANTHER" id="PTHR47634:SF9">
    <property type="entry name" value="PROTEIN KINASE DOMAIN-CONTAINING PROTEIN-RELATED"/>
    <property type="match status" value="1"/>
</dbReference>
<dbReference type="Pfam" id="PF00069">
    <property type="entry name" value="Pkinase"/>
    <property type="match status" value="1"/>
</dbReference>
<comment type="catalytic activity">
    <reaction evidence="7">
        <text>L-threonyl-[protein] + ATP = O-phospho-L-threonyl-[protein] + ADP + H(+)</text>
        <dbReference type="Rhea" id="RHEA:46608"/>
        <dbReference type="Rhea" id="RHEA-COMP:11060"/>
        <dbReference type="Rhea" id="RHEA-COMP:11605"/>
        <dbReference type="ChEBI" id="CHEBI:15378"/>
        <dbReference type="ChEBI" id="CHEBI:30013"/>
        <dbReference type="ChEBI" id="CHEBI:30616"/>
        <dbReference type="ChEBI" id="CHEBI:61977"/>
        <dbReference type="ChEBI" id="CHEBI:456216"/>
        <dbReference type="EC" id="2.7.11.1"/>
    </reaction>
</comment>
<accession>A0AAN6VRT7</accession>
<comment type="caution">
    <text evidence="10">The sequence shown here is derived from an EMBL/GenBank/DDBJ whole genome shotgun (WGS) entry which is preliminary data.</text>
</comment>
<keyword evidence="5 10" id="KW-0418">Kinase</keyword>
<evidence type="ECO:0000256" key="2">
    <source>
        <dbReference type="ARBA" id="ARBA00022527"/>
    </source>
</evidence>
<protein>
    <recommendedName>
        <fullName evidence="1">non-specific serine/threonine protein kinase</fullName>
        <ecNumber evidence="1">2.7.11.1</ecNumber>
    </recommendedName>
</protein>
<evidence type="ECO:0000256" key="5">
    <source>
        <dbReference type="ARBA" id="ARBA00022777"/>
    </source>
</evidence>
<dbReference type="Proteomes" id="UP001302745">
    <property type="component" value="Unassembled WGS sequence"/>
</dbReference>
<comment type="catalytic activity">
    <reaction evidence="8">
        <text>L-seryl-[protein] + ATP = O-phospho-L-seryl-[protein] + ADP + H(+)</text>
        <dbReference type="Rhea" id="RHEA:17989"/>
        <dbReference type="Rhea" id="RHEA-COMP:9863"/>
        <dbReference type="Rhea" id="RHEA-COMP:11604"/>
        <dbReference type="ChEBI" id="CHEBI:15378"/>
        <dbReference type="ChEBI" id="CHEBI:29999"/>
        <dbReference type="ChEBI" id="CHEBI:30616"/>
        <dbReference type="ChEBI" id="CHEBI:83421"/>
        <dbReference type="ChEBI" id="CHEBI:456216"/>
        <dbReference type="EC" id="2.7.11.1"/>
    </reaction>
</comment>
<evidence type="ECO:0000313" key="10">
    <source>
        <dbReference type="EMBL" id="KAK4156087.1"/>
    </source>
</evidence>
<dbReference type="AlphaFoldDB" id="A0AAN6VRT7"/>
<reference evidence="10" key="1">
    <citation type="journal article" date="2023" name="Mol. Phylogenet. Evol.">
        <title>Genome-scale phylogeny and comparative genomics of the fungal order Sordariales.</title>
        <authorList>
            <person name="Hensen N."/>
            <person name="Bonometti L."/>
            <person name="Westerberg I."/>
            <person name="Brannstrom I.O."/>
            <person name="Guillou S."/>
            <person name="Cros-Aarteil S."/>
            <person name="Calhoun S."/>
            <person name="Haridas S."/>
            <person name="Kuo A."/>
            <person name="Mondo S."/>
            <person name="Pangilinan J."/>
            <person name="Riley R."/>
            <person name="LaButti K."/>
            <person name="Andreopoulos B."/>
            <person name="Lipzen A."/>
            <person name="Chen C."/>
            <person name="Yan M."/>
            <person name="Daum C."/>
            <person name="Ng V."/>
            <person name="Clum A."/>
            <person name="Steindorff A."/>
            <person name="Ohm R.A."/>
            <person name="Martin F."/>
            <person name="Silar P."/>
            <person name="Natvig D.O."/>
            <person name="Lalanne C."/>
            <person name="Gautier V."/>
            <person name="Ament-Velasquez S.L."/>
            <person name="Kruys A."/>
            <person name="Hutchinson M.I."/>
            <person name="Powell A.J."/>
            <person name="Barry K."/>
            <person name="Miller A.N."/>
            <person name="Grigoriev I.V."/>
            <person name="Debuchy R."/>
            <person name="Gladieux P."/>
            <person name="Hiltunen Thoren M."/>
            <person name="Johannesson H."/>
        </authorList>
    </citation>
    <scope>NUCLEOTIDE SEQUENCE</scope>
    <source>
        <strain evidence="10">CBS 538.74</strain>
    </source>
</reference>
<keyword evidence="11" id="KW-1185">Reference proteome</keyword>
<dbReference type="Gene3D" id="1.10.510.10">
    <property type="entry name" value="Transferase(Phosphotransferase) domain 1"/>
    <property type="match status" value="1"/>
</dbReference>
<evidence type="ECO:0000256" key="1">
    <source>
        <dbReference type="ARBA" id="ARBA00012513"/>
    </source>
</evidence>
<organism evidence="10 11">
    <name type="scientific">Chaetomidium leptoderma</name>
    <dbReference type="NCBI Taxonomy" id="669021"/>
    <lineage>
        <taxon>Eukaryota</taxon>
        <taxon>Fungi</taxon>
        <taxon>Dikarya</taxon>
        <taxon>Ascomycota</taxon>
        <taxon>Pezizomycotina</taxon>
        <taxon>Sordariomycetes</taxon>
        <taxon>Sordariomycetidae</taxon>
        <taxon>Sordariales</taxon>
        <taxon>Chaetomiaceae</taxon>
        <taxon>Chaetomidium</taxon>
    </lineage>
</organism>
<keyword evidence="6" id="KW-0067">ATP-binding</keyword>
<feature type="domain" description="Protein kinase" evidence="9">
    <location>
        <begin position="49"/>
        <end position="381"/>
    </location>
</feature>
<dbReference type="EMBL" id="MU856874">
    <property type="protein sequence ID" value="KAK4156087.1"/>
    <property type="molecule type" value="Genomic_DNA"/>
</dbReference>
<dbReference type="GO" id="GO:0050684">
    <property type="term" value="P:regulation of mRNA processing"/>
    <property type="evidence" value="ECO:0007669"/>
    <property type="project" value="TreeGrafter"/>
</dbReference>
<dbReference type="InterPro" id="IPR051334">
    <property type="entry name" value="SRPK"/>
</dbReference>
<dbReference type="GO" id="GO:0005524">
    <property type="term" value="F:ATP binding"/>
    <property type="evidence" value="ECO:0007669"/>
    <property type="project" value="UniProtKB-KW"/>
</dbReference>
<dbReference type="SMART" id="SM00220">
    <property type="entry name" value="S_TKc"/>
    <property type="match status" value="1"/>
</dbReference>
<evidence type="ECO:0000256" key="6">
    <source>
        <dbReference type="ARBA" id="ARBA00022840"/>
    </source>
</evidence>
<gene>
    <name evidence="10" type="ORF">C8A00DRAFT_41359</name>
</gene>
<evidence type="ECO:0000256" key="8">
    <source>
        <dbReference type="ARBA" id="ARBA00048679"/>
    </source>
</evidence>
<dbReference type="GO" id="GO:0005737">
    <property type="term" value="C:cytoplasm"/>
    <property type="evidence" value="ECO:0007669"/>
    <property type="project" value="TreeGrafter"/>
</dbReference>
<dbReference type="GO" id="GO:0004674">
    <property type="term" value="F:protein serine/threonine kinase activity"/>
    <property type="evidence" value="ECO:0007669"/>
    <property type="project" value="UniProtKB-KW"/>
</dbReference>
<keyword evidence="2" id="KW-0723">Serine/threonine-protein kinase</keyword>